<dbReference type="RefSeq" id="WP_243662695.1">
    <property type="nucleotide sequence ID" value="NZ_SLWY01000017.1"/>
</dbReference>
<comment type="caution">
    <text evidence="2">The sequence shown here is derived from an EMBL/GenBank/DDBJ whole genome shotgun (WGS) entry which is preliminary data.</text>
</comment>
<dbReference type="PANTHER" id="PTHR36508">
    <property type="entry name" value="PROTEIN SLYX"/>
    <property type="match status" value="1"/>
</dbReference>
<proteinExistence type="predicted"/>
<reference evidence="2 3" key="1">
    <citation type="submission" date="2019-03" db="EMBL/GenBank/DDBJ databases">
        <title>Genomic Encyclopedia of Type Strains, Phase IV (KMG-IV): sequencing the most valuable type-strain genomes for metagenomic binning, comparative biology and taxonomic classification.</title>
        <authorList>
            <person name="Goeker M."/>
        </authorList>
    </citation>
    <scope>NUCLEOTIDE SEQUENCE [LARGE SCALE GENOMIC DNA]</scope>
    <source>
        <strain evidence="2 3">DSM 25287</strain>
    </source>
</reference>
<sequence length="67" mass="7730">MEDRIIELEIRLAHHEVLLGDLNDVVVRQARELDRLARELALLREQVKAQAELNLAARGEEPPPPHY</sequence>
<dbReference type="PANTHER" id="PTHR36508:SF1">
    <property type="entry name" value="PROTEIN SLYX"/>
    <property type="match status" value="1"/>
</dbReference>
<dbReference type="Pfam" id="PF04102">
    <property type="entry name" value="SlyX"/>
    <property type="match status" value="1"/>
</dbReference>
<organism evidence="2 3">
    <name type="scientific">Plasticicumulans lactativorans</name>
    <dbReference type="NCBI Taxonomy" id="1133106"/>
    <lineage>
        <taxon>Bacteria</taxon>
        <taxon>Pseudomonadati</taxon>
        <taxon>Pseudomonadota</taxon>
        <taxon>Gammaproteobacteria</taxon>
        <taxon>Candidatus Competibacteraceae</taxon>
        <taxon>Plasticicumulans</taxon>
    </lineage>
</organism>
<evidence type="ECO:0000256" key="1">
    <source>
        <dbReference type="SAM" id="Coils"/>
    </source>
</evidence>
<dbReference type="Gene3D" id="1.20.5.300">
    <property type="match status" value="1"/>
</dbReference>
<keyword evidence="3" id="KW-1185">Reference proteome</keyword>
<evidence type="ECO:0000313" key="3">
    <source>
        <dbReference type="Proteomes" id="UP000295765"/>
    </source>
</evidence>
<gene>
    <name evidence="2" type="ORF">EV699_11749</name>
</gene>
<name>A0A4V2SCL1_9GAMM</name>
<dbReference type="AlphaFoldDB" id="A0A4V2SCL1"/>
<dbReference type="Proteomes" id="UP000295765">
    <property type="component" value="Unassembled WGS sequence"/>
</dbReference>
<keyword evidence="1" id="KW-0175">Coiled coil</keyword>
<dbReference type="EMBL" id="SLWY01000017">
    <property type="protein sequence ID" value="TCO79740.1"/>
    <property type="molecule type" value="Genomic_DNA"/>
</dbReference>
<protein>
    <submittedName>
        <fullName evidence="2">SlyX protein</fullName>
    </submittedName>
</protein>
<accession>A0A4V2SCL1</accession>
<dbReference type="InterPro" id="IPR007236">
    <property type="entry name" value="SlyX"/>
</dbReference>
<evidence type="ECO:0000313" key="2">
    <source>
        <dbReference type="EMBL" id="TCO79740.1"/>
    </source>
</evidence>
<feature type="coiled-coil region" evidence="1">
    <location>
        <begin position="26"/>
        <end position="53"/>
    </location>
</feature>